<organism evidence="1 2">
    <name type="scientific">Punica granatum</name>
    <name type="common">Pomegranate</name>
    <dbReference type="NCBI Taxonomy" id="22663"/>
    <lineage>
        <taxon>Eukaryota</taxon>
        <taxon>Viridiplantae</taxon>
        <taxon>Streptophyta</taxon>
        <taxon>Embryophyta</taxon>
        <taxon>Tracheophyta</taxon>
        <taxon>Spermatophyta</taxon>
        <taxon>Magnoliopsida</taxon>
        <taxon>eudicotyledons</taxon>
        <taxon>Gunneridae</taxon>
        <taxon>Pentapetalae</taxon>
        <taxon>rosids</taxon>
        <taxon>malvids</taxon>
        <taxon>Myrtales</taxon>
        <taxon>Lythraceae</taxon>
        <taxon>Punica</taxon>
    </lineage>
</organism>
<keyword evidence="2" id="KW-1185">Reference proteome</keyword>
<dbReference type="EMBL" id="PGOL01001411">
    <property type="protein sequence ID" value="PKI58264.1"/>
    <property type="molecule type" value="Genomic_DNA"/>
</dbReference>
<accession>A0A2I0JPP5</accession>
<dbReference type="Proteomes" id="UP000233551">
    <property type="component" value="Unassembled WGS sequence"/>
</dbReference>
<sequence>MKKRVYRRFPVVFWCKIGGIGLLTEYSWSRFAQEIDHYGPTNCNAKIVNRFLDAQVYSSFGFLAQFDQFIDFTVSKRASQVQP</sequence>
<evidence type="ECO:0000313" key="1">
    <source>
        <dbReference type="EMBL" id="PKI58264.1"/>
    </source>
</evidence>
<protein>
    <submittedName>
        <fullName evidence="1">Uncharacterized protein</fullName>
    </submittedName>
</protein>
<evidence type="ECO:0000313" key="2">
    <source>
        <dbReference type="Proteomes" id="UP000233551"/>
    </source>
</evidence>
<dbReference type="AlphaFoldDB" id="A0A2I0JPP5"/>
<name>A0A2I0JPP5_PUNGR</name>
<proteinExistence type="predicted"/>
<reference evidence="1 2" key="1">
    <citation type="submission" date="2017-11" db="EMBL/GenBank/DDBJ databases">
        <title>De-novo sequencing of pomegranate (Punica granatum L.) genome.</title>
        <authorList>
            <person name="Akparov Z."/>
            <person name="Amiraslanov A."/>
            <person name="Hajiyeva S."/>
            <person name="Abbasov M."/>
            <person name="Kaur K."/>
            <person name="Hamwieh A."/>
            <person name="Solovyev V."/>
            <person name="Salamov A."/>
            <person name="Braich B."/>
            <person name="Kosarev P."/>
            <person name="Mahmoud A."/>
            <person name="Hajiyev E."/>
            <person name="Babayeva S."/>
            <person name="Izzatullayeva V."/>
            <person name="Mammadov A."/>
            <person name="Mammadov A."/>
            <person name="Sharifova S."/>
            <person name="Ojaghi J."/>
            <person name="Eynullazada K."/>
            <person name="Bayramov B."/>
            <person name="Abdulazimova A."/>
            <person name="Shahmuradov I."/>
        </authorList>
    </citation>
    <scope>NUCLEOTIDE SEQUENCE [LARGE SCALE GENOMIC DNA]</scope>
    <source>
        <strain evidence="2">cv. AG2017</strain>
        <tissue evidence="1">Leaf</tissue>
    </source>
</reference>
<comment type="caution">
    <text evidence="1">The sequence shown here is derived from an EMBL/GenBank/DDBJ whole genome shotgun (WGS) entry which is preliminary data.</text>
</comment>
<gene>
    <name evidence="1" type="ORF">CRG98_021346</name>
</gene>